<reference evidence="4" key="1">
    <citation type="journal article" date="2020" name="ISME J.">
        <title>Gammaproteobacteria mediating utilization of methyl-, sulfur- and petroleum organic compounds in deep ocean hydrothermal plumes.</title>
        <authorList>
            <person name="Zhou Z."/>
            <person name="Liu Y."/>
            <person name="Pan J."/>
            <person name="Cron B.R."/>
            <person name="Toner B.M."/>
            <person name="Anantharaman K."/>
            <person name="Breier J.A."/>
            <person name="Dick G.J."/>
            <person name="Li M."/>
        </authorList>
    </citation>
    <scope>NUCLEOTIDE SEQUENCE</scope>
    <source>
        <strain evidence="4">SZUA-1501</strain>
    </source>
</reference>
<dbReference type="EMBL" id="DQVE01000007">
    <property type="protein sequence ID" value="HIP97882.1"/>
    <property type="molecule type" value="Genomic_DNA"/>
</dbReference>
<dbReference type="Pfam" id="PF01257">
    <property type="entry name" value="2Fe-2S_thioredx"/>
    <property type="match status" value="1"/>
</dbReference>
<dbReference type="CDD" id="cd02980">
    <property type="entry name" value="TRX_Fd_family"/>
    <property type="match status" value="1"/>
</dbReference>
<keyword evidence="1" id="KW-0479">Metal-binding</keyword>
<dbReference type="Proteomes" id="UP000606463">
    <property type="component" value="Unassembled WGS sequence"/>
</dbReference>
<keyword evidence="2" id="KW-0408">Iron</keyword>
<keyword evidence="3" id="KW-0411">Iron-sulfur</keyword>
<dbReference type="InterPro" id="IPR036249">
    <property type="entry name" value="Thioredoxin-like_sf"/>
</dbReference>
<dbReference type="PANTHER" id="PTHR43578:SF3">
    <property type="entry name" value="NADH-QUINONE OXIDOREDUCTASE SUBUNIT F"/>
    <property type="match status" value="1"/>
</dbReference>
<protein>
    <submittedName>
        <fullName evidence="4">(2Fe-2S) ferredoxin domain-containing protein</fullName>
    </submittedName>
</protein>
<gene>
    <name evidence="4" type="ORF">EYH37_00730</name>
</gene>
<sequence length="106" mass="11682">MKFKHVLVCMARKPNPMMPSCGGKGSDQIAMKFQEELMKRGLNNVLLSVTGCLGACEMGPVVVVYPDGVWYGNVKPEDVEEIIEKHILGGTPVERLKISHPIEQMA</sequence>
<evidence type="ECO:0000256" key="2">
    <source>
        <dbReference type="ARBA" id="ARBA00023004"/>
    </source>
</evidence>
<dbReference type="GO" id="GO:0046872">
    <property type="term" value="F:metal ion binding"/>
    <property type="evidence" value="ECO:0007669"/>
    <property type="project" value="UniProtKB-KW"/>
</dbReference>
<evidence type="ECO:0000256" key="1">
    <source>
        <dbReference type="ARBA" id="ARBA00022723"/>
    </source>
</evidence>
<dbReference type="AlphaFoldDB" id="A0A9D1CF87"/>
<dbReference type="Gene3D" id="3.40.30.10">
    <property type="entry name" value="Glutaredoxin"/>
    <property type="match status" value="1"/>
</dbReference>
<evidence type="ECO:0000256" key="3">
    <source>
        <dbReference type="ARBA" id="ARBA00023014"/>
    </source>
</evidence>
<comment type="caution">
    <text evidence="4">The sequence shown here is derived from an EMBL/GenBank/DDBJ whole genome shotgun (WGS) entry which is preliminary data.</text>
</comment>
<name>A0A9D1CF87_AQUAO</name>
<organism evidence="4 5">
    <name type="scientific">Aquifex aeolicus</name>
    <dbReference type="NCBI Taxonomy" id="63363"/>
    <lineage>
        <taxon>Bacteria</taxon>
        <taxon>Pseudomonadati</taxon>
        <taxon>Aquificota</taxon>
        <taxon>Aquificia</taxon>
        <taxon>Aquificales</taxon>
        <taxon>Aquificaceae</taxon>
        <taxon>Aquifex</taxon>
    </lineage>
</organism>
<dbReference type="SUPFAM" id="SSF52833">
    <property type="entry name" value="Thioredoxin-like"/>
    <property type="match status" value="1"/>
</dbReference>
<accession>A0A9D1CF87</accession>
<proteinExistence type="predicted"/>
<dbReference type="GO" id="GO:0051536">
    <property type="term" value="F:iron-sulfur cluster binding"/>
    <property type="evidence" value="ECO:0007669"/>
    <property type="project" value="UniProtKB-KW"/>
</dbReference>
<evidence type="ECO:0000313" key="4">
    <source>
        <dbReference type="EMBL" id="HIP97882.1"/>
    </source>
</evidence>
<evidence type="ECO:0000313" key="5">
    <source>
        <dbReference type="Proteomes" id="UP000606463"/>
    </source>
</evidence>
<dbReference type="PANTHER" id="PTHR43578">
    <property type="entry name" value="NADH-QUINONE OXIDOREDUCTASE SUBUNIT F"/>
    <property type="match status" value="1"/>
</dbReference>